<comment type="caution">
    <text evidence="1">The sequence shown here is derived from an EMBL/GenBank/DDBJ whole genome shotgun (WGS) entry which is preliminary data.</text>
</comment>
<dbReference type="Proteomes" id="UP000319801">
    <property type="component" value="Unassembled WGS sequence"/>
</dbReference>
<organism evidence="1 2">
    <name type="scientific">Bagarius yarrelli</name>
    <name type="common">Goonch</name>
    <name type="synonym">Bagrus yarrelli</name>
    <dbReference type="NCBI Taxonomy" id="175774"/>
    <lineage>
        <taxon>Eukaryota</taxon>
        <taxon>Metazoa</taxon>
        <taxon>Chordata</taxon>
        <taxon>Craniata</taxon>
        <taxon>Vertebrata</taxon>
        <taxon>Euteleostomi</taxon>
        <taxon>Actinopterygii</taxon>
        <taxon>Neopterygii</taxon>
        <taxon>Teleostei</taxon>
        <taxon>Ostariophysi</taxon>
        <taxon>Siluriformes</taxon>
        <taxon>Sisoridae</taxon>
        <taxon>Sisorinae</taxon>
        <taxon>Bagarius</taxon>
    </lineage>
</organism>
<accession>A0A556VCP2</accession>
<dbReference type="EMBL" id="VCAZ01000238">
    <property type="protein sequence ID" value="TTM04432.1"/>
    <property type="molecule type" value="Genomic_DNA"/>
</dbReference>
<protein>
    <submittedName>
        <fullName evidence="1">Uncharacterized protein</fullName>
    </submittedName>
</protein>
<gene>
    <name evidence="1" type="ORF">Baya_15809</name>
</gene>
<dbReference type="AlphaFoldDB" id="A0A556VCP2"/>
<evidence type="ECO:0000313" key="1">
    <source>
        <dbReference type="EMBL" id="TTM04432.1"/>
    </source>
</evidence>
<name>A0A556VCP2_BAGYA</name>
<keyword evidence="2" id="KW-1185">Reference proteome</keyword>
<evidence type="ECO:0000313" key="2">
    <source>
        <dbReference type="Proteomes" id="UP000319801"/>
    </source>
</evidence>
<reference evidence="1 2" key="1">
    <citation type="journal article" date="2019" name="Genome Biol. Evol.">
        <title>Whole-Genome Sequencing of the Giant Devil Catfish, Bagarius yarrelli.</title>
        <authorList>
            <person name="Jiang W."/>
            <person name="Lv Y."/>
            <person name="Cheng L."/>
            <person name="Yang K."/>
            <person name="Chao B."/>
            <person name="Wang X."/>
            <person name="Li Y."/>
            <person name="Pan X."/>
            <person name="You X."/>
            <person name="Zhang Y."/>
            <person name="Yang J."/>
            <person name="Li J."/>
            <person name="Zhang X."/>
            <person name="Liu S."/>
            <person name="Sun C."/>
            <person name="Yang J."/>
            <person name="Shi Q."/>
        </authorList>
    </citation>
    <scope>NUCLEOTIDE SEQUENCE [LARGE SCALE GENOMIC DNA]</scope>
    <source>
        <strain evidence="1">JWS20170419001</strain>
        <tissue evidence="1">Muscle</tissue>
    </source>
</reference>
<proteinExistence type="predicted"/>
<sequence length="116" mass="13666">MNLNHRTVSAGRRVRHGDEDIKHFDKILERGRLALLQPLSSLLNVFTLAVTDRFDSFYSVNTFRHFLKRIIKRRQSKQSGKLYVYHKFTLAHTLAFPSDVYALLLLLLRKECSSYR</sequence>